<dbReference type="AlphaFoldDB" id="A0A6C0R8B3"/>
<name>A0A6C0R8B3_9BACT</name>
<dbReference type="SUPFAM" id="SSF56935">
    <property type="entry name" value="Porins"/>
    <property type="match status" value="1"/>
</dbReference>
<dbReference type="EMBL" id="CP048409">
    <property type="protein sequence ID" value="QIA06648.1"/>
    <property type="molecule type" value="Genomic_DNA"/>
</dbReference>
<evidence type="ECO:0000313" key="2">
    <source>
        <dbReference type="EMBL" id="QIA06648.1"/>
    </source>
</evidence>
<dbReference type="RefSeq" id="WP_163344579.1">
    <property type="nucleotide sequence ID" value="NZ_CP048409.1"/>
</dbReference>
<dbReference type="Gene3D" id="2.60.40.1120">
    <property type="entry name" value="Carboxypeptidase-like, regulatory domain"/>
    <property type="match status" value="1"/>
</dbReference>
<feature type="domain" description="TonB-dependent receptor plug" evidence="1">
    <location>
        <begin position="138"/>
        <end position="214"/>
    </location>
</feature>
<evidence type="ECO:0000259" key="1">
    <source>
        <dbReference type="Pfam" id="PF07715"/>
    </source>
</evidence>
<dbReference type="Gene3D" id="2.170.130.10">
    <property type="entry name" value="TonB-dependent receptor, plug domain"/>
    <property type="match status" value="1"/>
</dbReference>
<dbReference type="Pfam" id="PF07715">
    <property type="entry name" value="Plug"/>
    <property type="match status" value="1"/>
</dbReference>
<dbReference type="Pfam" id="PF13715">
    <property type="entry name" value="CarbopepD_reg_2"/>
    <property type="match status" value="1"/>
</dbReference>
<proteinExistence type="predicted"/>
<dbReference type="SUPFAM" id="SSF49464">
    <property type="entry name" value="Carboxypeptidase regulatory domain-like"/>
    <property type="match status" value="1"/>
</dbReference>
<sequence>MKTLLTILFVCSCIVAKPQVIVHGYIKDKTNNEPLIGATISISGTSTGTSTNNTGYFSLRLADATQNMLTIRYIGYKTRQEQINLKNPAPQYYYLEPGVEIDEVTIKAPLFSEKRMGANLTEIPVQELKKLPALGGEVDLLRTYQLLPGVQGGSEGKTGLHVRGGGPGQNLILLDGSPLYYVNHLGGFSSIFDPEAVNNFKLYKGGFPARYGGRLSSVLDVQMKEGNKNKDQTFISIGTISGRFNMQGPLQQGKGSYFISVRRMWLDLLTRPFSFAAFDKASFGYSFYDVNAKATLQLSEKDKLFLSLYSGDDKLVFSYREKVLGTGEKAKQKVKWGNLLAVARLNHTFKPGLINNTKVSFTKYRFIDKDLYKNKSDNTKYNSAFKSRIYDWAVNNDVEFQPGNAYKMLAGAGATFHFFMPGKTRASNINEGETYIDSTYGSTSLNAFESQAYIENIFSFKHLNFNLGARLSHFLVDGKNYFYAEPRLSLGIPITPSTLVKASYTQMHQYVNMLSNPTAGFETDFWVPATEKVPPSGSRQFAVGIEKNTTKFEAGIEAYYKKLNNLVTFKEGEVFQGNATDWQDRVAINGTGTSEGIEFFARKKTGKITGWVSYTLAKSDRQFDEINFGETYPFKYDRRHDVSVVVSVPINEEWNFSSTWVYGSGYPITLALGKMNTIEMNDIPNGSDNYYQFDEYGEYYGAKNSFNMQSYHRLDIGFTRTRESYGVERTLTIGIYNVYNRKNPYYYFYKQRKPWRGDYTTELYKSSFLPFLPAISYSWRF</sequence>
<organism evidence="2 3">
    <name type="scientific">Draconibacterium halophilum</name>
    <dbReference type="NCBI Taxonomy" id="2706887"/>
    <lineage>
        <taxon>Bacteria</taxon>
        <taxon>Pseudomonadati</taxon>
        <taxon>Bacteroidota</taxon>
        <taxon>Bacteroidia</taxon>
        <taxon>Marinilabiliales</taxon>
        <taxon>Prolixibacteraceae</taxon>
        <taxon>Draconibacterium</taxon>
    </lineage>
</organism>
<keyword evidence="3" id="KW-1185">Reference proteome</keyword>
<evidence type="ECO:0000313" key="3">
    <source>
        <dbReference type="Proteomes" id="UP000474630"/>
    </source>
</evidence>
<dbReference type="InterPro" id="IPR037066">
    <property type="entry name" value="Plug_dom_sf"/>
</dbReference>
<accession>A0A6C0R8B3</accession>
<protein>
    <submittedName>
        <fullName evidence="2">TonB-dependent receptor</fullName>
    </submittedName>
</protein>
<gene>
    <name evidence="2" type="ORF">G0Q07_02390</name>
</gene>
<keyword evidence="2" id="KW-0675">Receptor</keyword>
<dbReference type="KEGG" id="drc:G0Q07_02390"/>
<dbReference type="InterPro" id="IPR008969">
    <property type="entry name" value="CarboxyPept-like_regulatory"/>
</dbReference>
<reference evidence="2 3" key="1">
    <citation type="submission" date="2020-02" db="EMBL/GenBank/DDBJ databases">
        <title>Genome sequencing for Draconibacterium sp. strain M1.</title>
        <authorList>
            <person name="Park S.-J."/>
        </authorList>
    </citation>
    <scope>NUCLEOTIDE SEQUENCE [LARGE SCALE GENOMIC DNA]</scope>
    <source>
        <strain evidence="2 3">M1</strain>
    </source>
</reference>
<dbReference type="InterPro" id="IPR012910">
    <property type="entry name" value="Plug_dom"/>
</dbReference>
<dbReference type="Proteomes" id="UP000474630">
    <property type="component" value="Chromosome"/>
</dbReference>